<dbReference type="PROSITE" id="PS00638">
    <property type="entry name" value="PII_GLNB_CTER"/>
    <property type="match status" value="1"/>
</dbReference>
<organism evidence="3 4">
    <name type="scientific">Desulfosporosinus acidiphilus (strain DSM 22704 / JCM 16185 / SJ4)</name>
    <dbReference type="NCBI Taxonomy" id="646529"/>
    <lineage>
        <taxon>Bacteria</taxon>
        <taxon>Bacillati</taxon>
        <taxon>Bacillota</taxon>
        <taxon>Clostridia</taxon>
        <taxon>Eubacteriales</taxon>
        <taxon>Desulfitobacteriaceae</taxon>
        <taxon>Desulfosporosinus</taxon>
    </lineage>
</organism>
<keyword evidence="4" id="KW-1185">Reference proteome</keyword>
<dbReference type="EMBL" id="CP003639">
    <property type="protein sequence ID" value="AFM43303.1"/>
    <property type="molecule type" value="Genomic_DNA"/>
</dbReference>
<dbReference type="RefSeq" id="WP_014829286.1">
    <property type="nucleotide sequence ID" value="NC_018068.1"/>
</dbReference>
<dbReference type="HOGENOM" id="CLU_082268_0_0_9"/>
<protein>
    <submittedName>
        <fullName evidence="3">Nitrogen regulatory protein PII</fullName>
    </submittedName>
</protein>
<dbReference type="InterPro" id="IPR017918">
    <property type="entry name" value="N-reg_PII_CS"/>
</dbReference>
<dbReference type="InterPro" id="IPR002187">
    <property type="entry name" value="N-reg_PII"/>
</dbReference>
<feature type="modified residue" description="O-UMP-tyrosine" evidence="1">
    <location>
        <position position="51"/>
    </location>
</feature>
<dbReference type="PRINTS" id="PR00340">
    <property type="entry name" value="PIIGLNB"/>
</dbReference>
<dbReference type="SUPFAM" id="SSF54913">
    <property type="entry name" value="GlnB-like"/>
    <property type="match status" value="1"/>
</dbReference>
<dbReference type="eggNOG" id="COG0347">
    <property type="taxonomic scope" value="Bacteria"/>
</dbReference>
<dbReference type="PROSITE" id="PS51343">
    <property type="entry name" value="PII_GLNB_DOM"/>
    <property type="match status" value="1"/>
</dbReference>
<sequence>MKKIEAIIRPGKLDIVKDALSHHGVNGLTVTQVIGCGKQKGHTEVYRGVEYTIHLIPKVKIEIVVKDGDVDSVIQTIVKEARTGEIGDGKIFVTSVENAYTIRTGNVGENAL</sequence>
<dbReference type="KEGG" id="dai:Desaci_4460"/>
<proteinExistence type="inferred from homology"/>
<keyword evidence="1" id="KW-0597">Phosphoprotein</keyword>
<dbReference type="GO" id="GO:0030234">
    <property type="term" value="F:enzyme regulator activity"/>
    <property type="evidence" value="ECO:0007669"/>
    <property type="project" value="InterPro"/>
</dbReference>
<reference evidence="3 4" key="1">
    <citation type="journal article" date="2012" name="J. Bacteriol.">
        <title>Complete genome sequences of Desulfosporosinus orientis DSM765T, Desulfosporosinus youngiae DSM17734T, Desulfosporosinus meridiei DSM13257T, and Desulfosporosinus acidiphilus DSM22704T.</title>
        <authorList>
            <person name="Pester M."/>
            <person name="Brambilla E."/>
            <person name="Alazard D."/>
            <person name="Rattei T."/>
            <person name="Weinmaier T."/>
            <person name="Han J."/>
            <person name="Lucas S."/>
            <person name="Lapidus A."/>
            <person name="Cheng J.F."/>
            <person name="Goodwin L."/>
            <person name="Pitluck S."/>
            <person name="Peters L."/>
            <person name="Ovchinnikova G."/>
            <person name="Teshima H."/>
            <person name="Detter J.C."/>
            <person name="Han C.S."/>
            <person name="Tapia R."/>
            <person name="Land M.L."/>
            <person name="Hauser L."/>
            <person name="Kyrpides N.C."/>
            <person name="Ivanova N.N."/>
            <person name="Pagani I."/>
            <person name="Huntmann M."/>
            <person name="Wei C.L."/>
            <person name="Davenport K.W."/>
            <person name="Daligault H."/>
            <person name="Chain P.S."/>
            <person name="Chen A."/>
            <person name="Mavromatis K."/>
            <person name="Markowitz V."/>
            <person name="Szeto E."/>
            <person name="Mikhailova N."/>
            <person name="Pati A."/>
            <person name="Wagner M."/>
            <person name="Woyke T."/>
            <person name="Ollivier B."/>
            <person name="Klenk H.P."/>
            <person name="Spring S."/>
            <person name="Loy A."/>
        </authorList>
    </citation>
    <scope>NUCLEOTIDE SEQUENCE [LARGE SCALE GENOMIC DNA]</scope>
    <source>
        <strain evidence="4">DSM 22704 / JCM 16185 / SJ4</strain>
    </source>
</reference>
<comment type="similarity">
    <text evidence="2">Belongs to the P(II) protein family.</text>
</comment>
<dbReference type="SMART" id="SM00938">
    <property type="entry name" value="P-II"/>
    <property type="match status" value="1"/>
</dbReference>
<name>I4DBX9_DESAJ</name>
<dbReference type="OrthoDB" id="9802729at2"/>
<dbReference type="STRING" id="646529.Desaci_4460"/>
<gene>
    <name evidence="3" type="ordered locus">Desaci_4460</name>
</gene>
<dbReference type="Gene3D" id="3.30.70.120">
    <property type="match status" value="1"/>
</dbReference>
<dbReference type="PANTHER" id="PTHR30115">
    <property type="entry name" value="NITROGEN REGULATORY PROTEIN P-II"/>
    <property type="match status" value="1"/>
</dbReference>
<accession>I4DBX9</accession>
<dbReference type="GO" id="GO:0005524">
    <property type="term" value="F:ATP binding"/>
    <property type="evidence" value="ECO:0007669"/>
    <property type="project" value="TreeGrafter"/>
</dbReference>
<evidence type="ECO:0000313" key="3">
    <source>
        <dbReference type="EMBL" id="AFM43303.1"/>
    </source>
</evidence>
<evidence type="ECO:0000256" key="1">
    <source>
        <dbReference type="PIRSR" id="PIRSR602187-50"/>
    </source>
</evidence>
<dbReference type="GO" id="GO:0006808">
    <property type="term" value="P:regulation of nitrogen utilization"/>
    <property type="evidence" value="ECO:0007669"/>
    <property type="project" value="InterPro"/>
</dbReference>
<dbReference type="Pfam" id="PF00543">
    <property type="entry name" value="P-II"/>
    <property type="match status" value="1"/>
</dbReference>
<dbReference type="InterPro" id="IPR011322">
    <property type="entry name" value="N-reg_PII-like_a/b"/>
</dbReference>
<evidence type="ECO:0000313" key="4">
    <source>
        <dbReference type="Proteomes" id="UP000002892"/>
    </source>
</evidence>
<dbReference type="PANTHER" id="PTHR30115:SF11">
    <property type="entry name" value="NITROGEN REGULATORY PROTEIN P-II HOMOLOG"/>
    <property type="match status" value="1"/>
</dbReference>
<dbReference type="AlphaFoldDB" id="I4DBX9"/>
<evidence type="ECO:0000256" key="2">
    <source>
        <dbReference type="RuleBase" id="RU003936"/>
    </source>
</evidence>
<dbReference type="InterPro" id="IPR015867">
    <property type="entry name" value="N-reg_PII/ATP_PRibTrfase_C"/>
</dbReference>
<dbReference type="Proteomes" id="UP000002892">
    <property type="component" value="Chromosome"/>
</dbReference>
<dbReference type="GO" id="GO:0005829">
    <property type="term" value="C:cytosol"/>
    <property type="evidence" value="ECO:0007669"/>
    <property type="project" value="TreeGrafter"/>
</dbReference>